<feature type="compositionally biased region" description="Low complexity" evidence="1">
    <location>
        <begin position="29"/>
        <end position="40"/>
    </location>
</feature>
<feature type="domain" description="Peptidase M16 N-terminal" evidence="2">
    <location>
        <begin position="61"/>
        <end position="204"/>
    </location>
</feature>
<dbReference type="EMBL" id="LNIX01000004">
    <property type="protein sequence ID" value="OXA56309.1"/>
    <property type="molecule type" value="Genomic_DNA"/>
</dbReference>
<feature type="domain" description="Peptidase M16 C-terminal" evidence="3">
    <location>
        <begin position="226"/>
        <end position="384"/>
    </location>
</feature>
<accession>A0A226EFY0</accession>
<feature type="region of interest" description="Disordered" evidence="1">
    <location>
        <begin position="29"/>
        <end position="48"/>
    </location>
</feature>
<dbReference type="SUPFAM" id="SSF63411">
    <property type="entry name" value="LuxS/MPP-like metallohydrolase"/>
    <property type="match status" value="2"/>
</dbReference>
<dbReference type="InterPro" id="IPR011249">
    <property type="entry name" value="Metalloenz_LuxS/M16"/>
</dbReference>
<protein>
    <submittedName>
        <fullName evidence="4">Cytochrome b-c1 complex subunit 2, mitochondrial</fullName>
    </submittedName>
</protein>
<dbReference type="PANTHER" id="PTHR11851:SF226">
    <property type="entry name" value="CYTOCHROME B-C1 COMPLEX SUBUNIT 2, MITOCHONDRIAL"/>
    <property type="match status" value="1"/>
</dbReference>
<dbReference type="InterPro" id="IPR011765">
    <property type="entry name" value="Pept_M16_N"/>
</dbReference>
<dbReference type="STRING" id="158441.A0A226EFY0"/>
<evidence type="ECO:0000313" key="5">
    <source>
        <dbReference type="Proteomes" id="UP000198287"/>
    </source>
</evidence>
<organism evidence="4 5">
    <name type="scientific">Folsomia candida</name>
    <name type="common">Springtail</name>
    <dbReference type="NCBI Taxonomy" id="158441"/>
    <lineage>
        <taxon>Eukaryota</taxon>
        <taxon>Metazoa</taxon>
        <taxon>Ecdysozoa</taxon>
        <taxon>Arthropoda</taxon>
        <taxon>Hexapoda</taxon>
        <taxon>Collembola</taxon>
        <taxon>Entomobryomorpha</taxon>
        <taxon>Isotomoidea</taxon>
        <taxon>Isotomidae</taxon>
        <taxon>Proisotominae</taxon>
        <taxon>Folsomia</taxon>
    </lineage>
</organism>
<evidence type="ECO:0000259" key="2">
    <source>
        <dbReference type="Pfam" id="PF00675"/>
    </source>
</evidence>
<dbReference type="Gene3D" id="3.30.830.10">
    <property type="entry name" value="Metalloenzyme, LuxS/M16 peptidase-like"/>
    <property type="match status" value="2"/>
</dbReference>
<reference evidence="4 5" key="1">
    <citation type="submission" date="2015-12" db="EMBL/GenBank/DDBJ databases">
        <title>The genome of Folsomia candida.</title>
        <authorList>
            <person name="Faddeeva A."/>
            <person name="Derks M.F."/>
            <person name="Anvar Y."/>
            <person name="Smit S."/>
            <person name="Van Straalen N."/>
            <person name="Roelofs D."/>
        </authorList>
    </citation>
    <scope>NUCLEOTIDE SEQUENCE [LARGE SCALE GENOMIC DNA]</scope>
    <source>
        <strain evidence="4 5">VU population</strain>
        <tissue evidence="4">Whole body</tissue>
    </source>
</reference>
<dbReference type="Pfam" id="PF05193">
    <property type="entry name" value="Peptidase_M16_C"/>
    <property type="match status" value="1"/>
</dbReference>
<evidence type="ECO:0000313" key="4">
    <source>
        <dbReference type="EMBL" id="OXA56309.1"/>
    </source>
</evidence>
<dbReference type="PANTHER" id="PTHR11851">
    <property type="entry name" value="METALLOPROTEASE"/>
    <property type="match status" value="1"/>
</dbReference>
<dbReference type="OrthoDB" id="6369905at2759"/>
<dbReference type="GO" id="GO:0005739">
    <property type="term" value="C:mitochondrion"/>
    <property type="evidence" value="ECO:0007669"/>
    <property type="project" value="TreeGrafter"/>
</dbReference>
<evidence type="ECO:0000256" key="1">
    <source>
        <dbReference type="SAM" id="MobiDB-lite"/>
    </source>
</evidence>
<dbReference type="Proteomes" id="UP000198287">
    <property type="component" value="Unassembled WGS sequence"/>
</dbReference>
<dbReference type="OMA" id="APKFALY"/>
<dbReference type="Pfam" id="PF00675">
    <property type="entry name" value="Peptidase_M16"/>
    <property type="match status" value="1"/>
</dbReference>
<dbReference type="GO" id="GO:0046872">
    <property type="term" value="F:metal ion binding"/>
    <property type="evidence" value="ECO:0007669"/>
    <property type="project" value="InterPro"/>
</dbReference>
<dbReference type="FunFam" id="3.30.830.10:FF:000039">
    <property type="entry name" value="Ubiquinol-cytochrome c reductase core subunit 2"/>
    <property type="match status" value="1"/>
</dbReference>
<name>A0A226EFY0_FOLCA</name>
<dbReference type="AlphaFoldDB" id="A0A226EFY0"/>
<keyword evidence="5" id="KW-1185">Reference proteome</keyword>
<evidence type="ECO:0000259" key="3">
    <source>
        <dbReference type="Pfam" id="PF05193"/>
    </source>
</evidence>
<gene>
    <name evidence="4" type="ORF">Fcan01_09046</name>
</gene>
<sequence length="458" mass="49302">MMALQPSVNPYLRKLAANNVRTFAAAAAAAKSPSPSSGSPQNSYHIPREPLKVSKVNNITVASVETNKPLAKLAVYIRAGSRFETDETQGVTQMLRICTGLGTQHSSQFNAIRTLEANGANLTCTTGREYVAYTVEASRTKMDDIQKFVKEYGFYQVFKPWEVSDNIPRLRLERKIRPPEARIMELIHKSAYRKGLGYSLYSPKWMIGNHSSEMLNNFVKSNYLEASIVATGMNHEELKLYAGALKMSEKPRNVPATKFYGGSELRKETRSGLAYVALAIEGASFTNQKNFITAALVHRALGSGPRTKRGLNSGGKLSAATSGDGVSLKASSSAFSSNYSDSGILGVFITATPCTVEAVTKKSAEILLSGGFSDADLARAKAQLKTDIACATDSDGGFLEEIGLQTLLTGAVTSPTEIEGLIDSVTASDMNTLVTKGKLSMASFGKIANVPHIDNLKK</sequence>
<comment type="caution">
    <text evidence="4">The sequence shown here is derived from an EMBL/GenBank/DDBJ whole genome shotgun (WGS) entry which is preliminary data.</text>
</comment>
<dbReference type="InterPro" id="IPR050361">
    <property type="entry name" value="MPP/UQCRC_Complex"/>
</dbReference>
<dbReference type="InterPro" id="IPR007863">
    <property type="entry name" value="Peptidase_M16_C"/>
</dbReference>
<proteinExistence type="predicted"/>